<organism evidence="1">
    <name type="scientific">marine sediment metagenome</name>
    <dbReference type="NCBI Taxonomy" id="412755"/>
    <lineage>
        <taxon>unclassified sequences</taxon>
        <taxon>metagenomes</taxon>
        <taxon>ecological metagenomes</taxon>
    </lineage>
</organism>
<dbReference type="EMBL" id="LAZR01005719">
    <property type="protein sequence ID" value="KKM97673.1"/>
    <property type="molecule type" value="Genomic_DNA"/>
</dbReference>
<reference evidence="1" key="1">
    <citation type="journal article" date="2015" name="Nature">
        <title>Complex archaea that bridge the gap between prokaryotes and eukaryotes.</title>
        <authorList>
            <person name="Spang A."/>
            <person name="Saw J.H."/>
            <person name="Jorgensen S.L."/>
            <person name="Zaremba-Niedzwiedzka K."/>
            <person name="Martijn J."/>
            <person name="Lind A.E."/>
            <person name="van Eijk R."/>
            <person name="Schleper C."/>
            <person name="Guy L."/>
            <person name="Ettema T.J."/>
        </authorList>
    </citation>
    <scope>NUCLEOTIDE SEQUENCE</scope>
</reference>
<name>A0A0F9LW81_9ZZZZ</name>
<gene>
    <name evidence="1" type="ORF">LCGC14_1165670</name>
</gene>
<evidence type="ECO:0000313" key="1">
    <source>
        <dbReference type="EMBL" id="KKM97673.1"/>
    </source>
</evidence>
<protein>
    <submittedName>
        <fullName evidence="1">Uncharacterized protein</fullName>
    </submittedName>
</protein>
<comment type="caution">
    <text evidence="1">The sequence shown here is derived from an EMBL/GenBank/DDBJ whole genome shotgun (WGS) entry which is preliminary data.</text>
</comment>
<accession>A0A0F9LW81</accession>
<sequence length="83" mass="9844">MGSNYYHRLDGPAIEYKDGTKYWYVDDKLHRLDGPALEFADGYESWYINGNQLPIREVEAWLEENKIDLKTEAGQIAFKLRWM</sequence>
<proteinExistence type="predicted"/>
<dbReference type="AlphaFoldDB" id="A0A0F9LW81"/>